<dbReference type="HOGENOM" id="CLU_037803_3_0_9"/>
<dbReference type="InterPro" id="IPR009651">
    <property type="entry name" value="Met_g_lyase_put"/>
</dbReference>
<protein>
    <submittedName>
        <fullName evidence="1">Aluminum resistance protein</fullName>
    </submittedName>
</protein>
<dbReference type="STRING" id="498761.HM1_2572"/>
<proteinExistence type="predicted"/>
<dbReference type="PANTHER" id="PTHR46658">
    <property type="entry name" value="CYS OR MET METABOLISM PYRIDOXAL-PHOSPHATE-DEPENDENT ENZYME"/>
    <property type="match status" value="1"/>
</dbReference>
<dbReference type="KEGG" id="hmo:HM1_2572"/>
<organism evidence="1 2">
    <name type="scientific">Heliobacterium modesticaldum (strain ATCC 51547 / Ice1)</name>
    <dbReference type="NCBI Taxonomy" id="498761"/>
    <lineage>
        <taxon>Bacteria</taxon>
        <taxon>Bacillati</taxon>
        <taxon>Bacillota</taxon>
        <taxon>Clostridia</taxon>
        <taxon>Eubacteriales</taxon>
        <taxon>Heliobacteriaceae</taxon>
        <taxon>Heliomicrobium</taxon>
    </lineage>
</organism>
<dbReference type="AlphaFoldDB" id="B0TAZ8"/>
<evidence type="ECO:0000313" key="2">
    <source>
        <dbReference type="Proteomes" id="UP000008550"/>
    </source>
</evidence>
<dbReference type="PANTHER" id="PTHR46658:SF1">
    <property type="entry name" value="CYS OR MET METABOLISM PYRIDOXAL-PHOSPHATE-DEPENDENT ENZYME"/>
    <property type="match status" value="1"/>
</dbReference>
<reference evidence="1 2" key="1">
    <citation type="journal article" date="2008" name="J. Bacteriol.">
        <title>The genome of Heliobacterium modesticaldum, a phototrophic representative of the Firmicutes containing the simplest photosynthetic apparatus.</title>
        <authorList>
            <person name="Sattley W.M."/>
            <person name="Madigan M.T."/>
            <person name="Swingley W.D."/>
            <person name="Cheung P.C."/>
            <person name="Clocksin K.M."/>
            <person name="Conrad A.L."/>
            <person name="Dejesa L.C."/>
            <person name="Honchak B.M."/>
            <person name="Jung D.O."/>
            <person name="Karbach L.E."/>
            <person name="Kurdoglu A."/>
            <person name="Lahiri S."/>
            <person name="Mastrian S.D."/>
            <person name="Page L.E."/>
            <person name="Taylor H.L."/>
            <person name="Wang Z.T."/>
            <person name="Raymond J."/>
            <person name="Chen M."/>
            <person name="Blankenship R.E."/>
            <person name="Touchman J.W."/>
        </authorList>
    </citation>
    <scope>NUCLEOTIDE SEQUENCE [LARGE SCALE GENOMIC DNA]</scope>
    <source>
        <strain evidence="2">ATCC 51547 / Ice1</strain>
    </source>
</reference>
<accession>B0TAZ8</accession>
<dbReference type="SUPFAM" id="SSF53383">
    <property type="entry name" value="PLP-dependent transferases"/>
    <property type="match status" value="1"/>
</dbReference>
<dbReference type="InterPro" id="IPR015421">
    <property type="entry name" value="PyrdxlP-dep_Trfase_major"/>
</dbReference>
<keyword evidence="2" id="KW-1185">Reference proteome</keyword>
<dbReference type="EMBL" id="CP000930">
    <property type="protein sequence ID" value="ABZ85109.1"/>
    <property type="molecule type" value="Genomic_DNA"/>
</dbReference>
<sequence>MELEAIKESEATKKRGDCANRVCADNGLIANLCQRGRLAPELARLAEEAAVDAAPVIAQLAARREYHQLRLLEAFHDCRVSDYHLGMTTGYGYGDSARETLDQLMATVLSAESALVREQFVSGTHAIATALFGVLRPGDEILSATGTPYDTLWEVIGLGEEPAEGSLREFGVSYDQVELTADGAIDLPALLQGLRPATRLVFFQRSRGYSLRPSLTSKAIGEACAAIHRVRPDVICFVDNCYGELVEREEPTALGADLMAGSLIKNLGGGLAPTGGYIAGREVLVRRAATRLTAPGIGAHVGSSPGGRRLYFQGLFLAPQMVFEALAGAVFAARLFERLGFAVTPRYDAERSDIIQAITLGSAERVVAFCQGIQKACPVDGHVVPQPAPMPGYTDSVIMAGGTFIQGATSELSVDAPMRDPYAVYFQGGLSQSFVRIGALSAAQTLLEGGLLPG</sequence>
<dbReference type="Pfam" id="PF06838">
    <property type="entry name" value="Met_gamma_lyase"/>
    <property type="match status" value="1"/>
</dbReference>
<dbReference type="eggNOG" id="COG4100">
    <property type="taxonomic scope" value="Bacteria"/>
</dbReference>
<dbReference type="Proteomes" id="UP000008550">
    <property type="component" value="Chromosome"/>
</dbReference>
<name>B0TAZ8_HELMI</name>
<dbReference type="Gene3D" id="3.40.640.10">
    <property type="entry name" value="Type I PLP-dependent aspartate aminotransferase-like (Major domain)"/>
    <property type="match status" value="1"/>
</dbReference>
<dbReference type="InterPro" id="IPR015424">
    <property type="entry name" value="PyrdxlP-dep_Trfase"/>
</dbReference>
<dbReference type="RefSeq" id="WP_012283603.1">
    <property type="nucleotide sequence ID" value="NC_010337.2"/>
</dbReference>
<evidence type="ECO:0000313" key="1">
    <source>
        <dbReference type="EMBL" id="ABZ85109.1"/>
    </source>
</evidence>
<dbReference type="Gene3D" id="3.90.1150.60">
    <property type="entry name" value="Methioning gamme-lyase, C-terminal domain"/>
    <property type="match status" value="1"/>
</dbReference>
<gene>
    <name evidence="1" type="ORF">HM1_2572</name>
</gene>